<gene>
    <name evidence="1" type="ORF">IFE19_00445</name>
</gene>
<protein>
    <submittedName>
        <fullName evidence="1">Uncharacterized protein</fullName>
    </submittedName>
</protein>
<organism evidence="1 2">
    <name type="scientific">Brevundimonas pondensis</name>
    <dbReference type="NCBI Taxonomy" id="2774189"/>
    <lineage>
        <taxon>Bacteria</taxon>
        <taxon>Pseudomonadati</taxon>
        <taxon>Pseudomonadota</taxon>
        <taxon>Alphaproteobacteria</taxon>
        <taxon>Caulobacterales</taxon>
        <taxon>Caulobacteraceae</taxon>
        <taxon>Brevundimonas</taxon>
    </lineage>
</organism>
<sequence length="87" mass="9464">MEAIKKIAEVASAVGFQAGVPAADVAGQLVSFLYANPEHVERFMREGAELFVDGTIQPEWGGLTYRAGNGEILSPADLRDRKDMVRQ</sequence>
<accession>A0ABX7SSS9</accession>
<reference evidence="1 2" key="1">
    <citation type="submission" date="2020-09" db="EMBL/GenBank/DDBJ databases">
        <title>Brevundimonas sp. LVF1 isolated from an oligotrophic pond in Goettingen, Germany.</title>
        <authorList>
            <person name="Friedrich I."/>
            <person name="Klassen A."/>
            <person name="Neubauer H."/>
            <person name="Schneider D."/>
            <person name="Hertel R."/>
            <person name="Daniel R."/>
        </authorList>
    </citation>
    <scope>NUCLEOTIDE SEQUENCE [LARGE SCALE GENOMIC DNA]</scope>
    <source>
        <strain evidence="1 2">LVF1</strain>
    </source>
</reference>
<name>A0ABX7SSS9_9CAUL</name>
<dbReference type="Proteomes" id="UP000663942">
    <property type="component" value="Chromosome"/>
</dbReference>
<dbReference type="EMBL" id="CP062006">
    <property type="protein sequence ID" value="QTC89401.1"/>
    <property type="molecule type" value="Genomic_DNA"/>
</dbReference>
<keyword evidence="2" id="KW-1185">Reference proteome</keyword>
<evidence type="ECO:0000313" key="1">
    <source>
        <dbReference type="EMBL" id="QTC89401.1"/>
    </source>
</evidence>
<evidence type="ECO:0000313" key="2">
    <source>
        <dbReference type="Proteomes" id="UP000663942"/>
    </source>
</evidence>
<proteinExistence type="predicted"/>